<organism evidence="3 4">
    <name type="scientific">Paenibacillus popilliae</name>
    <name type="common">Bacillus popilliae</name>
    <dbReference type="NCBI Taxonomy" id="78057"/>
    <lineage>
        <taxon>Bacteria</taxon>
        <taxon>Bacillati</taxon>
        <taxon>Bacillota</taxon>
        <taxon>Bacilli</taxon>
        <taxon>Bacillales</taxon>
        <taxon>Paenibacillaceae</taxon>
        <taxon>Paenibacillus</taxon>
    </lineage>
</organism>
<feature type="compositionally biased region" description="Polar residues" evidence="1">
    <location>
        <begin position="484"/>
        <end position="498"/>
    </location>
</feature>
<feature type="compositionally biased region" description="Basic and acidic residues" evidence="1">
    <location>
        <begin position="228"/>
        <end position="248"/>
    </location>
</feature>
<dbReference type="RefSeq" id="WP_142544365.1">
    <property type="nucleotide sequence ID" value="NZ_SADY01000004.1"/>
</dbReference>
<keyword evidence="2" id="KW-1133">Transmembrane helix</keyword>
<evidence type="ECO:0000256" key="2">
    <source>
        <dbReference type="SAM" id="Phobius"/>
    </source>
</evidence>
<keyword evidence="2" id="KW-0472">Membrane</keyword>
<feature type="region of interest" description="Disordered" evidence="1">
    <location>
        <begin position="342"/>
        <end position="372"/>
    </location>
</feature>
<protein>
    <submittedName>
        <fullName evidence="3">Uncharacterized protein</fullName>
    </submittedName>
</protein>
<keyword evidence="4" id="KW-1185">Reference proteome</keyword>
<sequence>MRKFIRNTRGTVSIFLISIIAIIFFFNAVLIDYARIQASKRQTDAAVQAAVRSVLAAFDQELQGKYGLFGVKESEVKELFEQIIEENLNKPEDGGFQLITPELLRGSAQMQTTGDLGNHVILQQQILEDMKYKAPIEITLNMLDKFKPLAKVLKTASAATKSAKKMKKHYTKREKKLEDFWKERQGLLGKSSSLLTDISKIRQAGGQYSTIHSQYIDTQSMDYERDRLDGTRSSKQTERSSLESERSARIASAQPGQSVDTSSLDRQIELLSGQISYLDQKISELDAKISRNLAVINPYLSGLHQTMNHALKTVKDMEKSYATMKEAIESAKQSNQEMKAAWEKAKQDTQQQNYEQVSNAPETEGTTSTDPQLGAVEEQLDKVVKELEALILPDSYFERIERELATEQRQLMETKAGISQLQSMMPTVYHRTTNPPEVSPVQGLTGGTHAKHEAVNGEIVQHGNPNNYPEEEKRRKDNEVYQARTKQSQQQDGSNGSAPSLEKQGEFGMKDMFTIIKMVKGIQTAREDYVKLNGFYKSYLASGGVGGGESNTPITDDMEDSAESAMGAMDKLFEGLSNFLMTMRNELYVNEYAVQRFNSFKPNFGPILASPKPDMDKIAAEFTKMMSVKGSELEYIVYGLDTPGGNISAAYGELFLFRLALRTLEGFMDREVRALGHPILVMIAAIAYGVIWAVKDIGQYLQGNEVEIINFKGVPILREITMSYLDYLRLFLLLHSNEEKKLSRMQALIQFNTKKDLREHQTYVKGNAEFSLRLWFLPGIMRAMNTTVQMNGRVEGNRYIYTHGDRAMSY</sequence>
<evidence type="ECO:0000256" key="1">
    <source>
        <dbReference type="SAM" id="MobiDB-lite"/>
    </source>
</evidence>
<proteinExistence type="predicted"/>
<gene>
    <name evidence="3" type="ORF">C7Y44_13730</name>
</gene>
<dbReference type="Proteomes" id="UP000316208">
    <property type="component" value="Unassembled WGS sequence"/>
</dbReference>
<comment type="caution">
    <text evidence="3">The sequence shown here is derived from an EMBL/GenBank/DDBJ whole genome shotgun (WGS) entry which is preliminary data.</text>
</comment>
<feature type="compositionally biased region" description="Polar residues" evidence="1">
    <location>
        <begin position="254"/>
        <end position="263"/>
    </location>
</feature>
<keyword evidence="2" id="KW-0812">Transmembrane</keyword>
<evidence type="ECO:0000313" key="4">
    <source>
        <dbReference type="Proteomes" id="UP000316208"/>
    </source>
</evidence>
<feature type="compositionally biased region" description="Basic and acidic residues" evidence="1">
    <location>
        <begin position="470"/>
        <end position="479"/>
    </location>
</feature>
<feature type="transmembrane region" description="Helical" evidence="2">
    <location>
        <begin position="12"/>
        <end position="31"/>
    </location>
</feature>
<feature type="compositionally biased region" description="Polar residues" evidence="1">
    <location>
        <begin position="348"/>
        <end position="371"/>
    </location>
</feature>
<dbReference type="EMBL" id="SADY01000004">
    <property type="protein sequence ID" value="TQR44215.1"/>
    <property type="molecule type" value="Genomic_DNA"/>
</dbReference>
<feature type="region of interest" description="Disordered" evidence="1">
    <location>
        <begin position="454"/>
        <end position="504"/>
    </location>
</feature>
<reference evidence="3 4" key="1">
    <citation type="submission" date="2018-03" db="EMBL/GenBank/DDBJ databases">
        <title>Aerobic endospore-forming bacteria genome sequencing and assembly.</title>
        <authorList>
            <person name="Cavalcante D.A."/>
            <person name="Driks A."/>
            <person name="Putonti C."/>
            <person name="De-Souza M.T."/>
        </authorList>
    </citation>
    <scope>NUCLEOTIDE SEQUENCE [LARGE SCALE GENOMIC DNA]</scope>
    <source>
        <strain evidence="3 4">SDF0028</strain>
    </source>
</reference>
<evidence type="ECO:0000313" key="3">
    <source>
        <dbReference type="EMBL" id="TQR44215.1"/>
    </source>
</evidence>
<accession>A0ABY3ANR3</accession>
<name>A0ABY3ANR3_PAEPP</name>
<feature type="region of interest" description="Disordered" evidence="1">
    <location>
        <begin position="228"/>
        <end position="263"/>
    </location>
</feature>
<feature type="transmembrane region" description="Helical" evidence="2">
    <location>
        <begin position="675"/>
        <end position="694"/>
    </location>
</feature>